<comment type="caution">
    <text evidence="2">The sequence shown here is derived from an EMBL/GenBank/DDBJ whole genome shotgun (WGS) entry which is preliminary data.</text>
</comment>
<dbReference type="InterPro" id="IPR016181">
    <property type="entry name" value="Acyl_CoA_acyltransferase"/>
</dbReference>
<accession>A0ABV7WU57</accession>
<dbReference type="Pfam" id="PF00583">
    <property type="entry name" value="Acetyltransf_1"/>
    <property type="match status" value="1"/>
</dbReference>
<dbReference type="EC" id="2.3.1.-" evidence="2"/>
<dbReference type="RefSeq" id="WP_290282315.1">
    <property type="nucleotide sequence ID" value="NZ_JAUFQI010000001.1"/>
</dbReference>
<name>A0ABV7WU57_9GAMM</name>
<evidence type="ECO:0000313" key="3">
    <source>
        <dbReference type="Proteomes" id="UP001595710"/>
    </source>
</evidence>
<dbReference type="InterPro" id="IPR000182">
    <property type="entry name" value="GNAT_dom"/>
</dbReference>
<protein>
    <submittedName>
        <fullName evidence="2">GNAT family N-acetyltransferase</fullName>
        <ecNumber evidence="2">2.3.1.-</ecNumber>
    </submittedName>
</protein>
<dbReference type="Proteomes" id="UP001595710">
    <property type="component" value="Unassembled WGS sequence"/>
</dbReference>
<keyword evidence="2" id="KW-0012">Acyltransferase</keyword>
<keyword evidence="2" id="KW-0808">Transferase</keyword>
<proteinExistence type="predicted"/>
<gene>
    <name evidence="2" type="ORF">ACFOND_13240</name>
</gene>
<reference evidence="3" key="1">
    <citation type="journal article" date="2019" name="Int. J. Syst. Evol. Microbiol.">
        <title>The Global Catalogue of Microorganisms (GCM) 10K type strain sequencing project: providing services to taxonomists for standard genome sequencing and annotation.</title>
        <authorList>
            <consortium name="The Broad Institute Genomics Platform"/>
            <consortium name="The Broad Institute Genome Sequencing Center for Infectious Disease"/>
            <person name="Wu L."/>
            <person name="Ma J."/>
        </authorList>
    </citation>
    <scope>NUCLEOTIDE SEQUENCE [LARGE SCALE GENOMIC DNA]</scope>
    <source>
        <strain evidence="3">CECT 8288</strain>
    </source>
</reference>
<dbReference type="PROSITE" id="PS51186">
    <property type="entry name" value="GNAT"/>
    <property type="match status" value="1"/>
</dbReference>
<organism evidence="2 3">
    <name type="scientific">Reinekea marina</name>
    <dbReference type="NCBI Taxonomy" id="1310421"/>
    <lineage>
        <taxon>Bacteria</taxon>
        <taxon>Pseudomonadati</taxon>
        <taxon>Pseudomonadota</taxon>
        <taxon>Gammaproteobacteria</taxon>
        <taxon>Oceanospirillales</taxon>
        <taxon>Saccharospirillaceae</taxon>
        <taxon>Reinekea</taxon>
    </lineage>
</organism>
<dbReference type="SUPFAM" id="SSF55729">
    <property type="entry name" value="Acyl-CoA N-acyltransferases (Nat)"/>
    <property type="match status" value="1"/>
</dbReference>
<dbReference type="EMBL" id="JBHRYN010000014">
    <property type="protein sequence ID" value="MFC3702602.1"/>
    <property type="molecule type" value="Genomic_DNA"/>
</dbReference>
<dbReference type="GO" id="GO:0016746">
    <property type="term" value="F:acyltransferase activity"/>
    <property type="evidence" value="ECO:0007669"/>
    <property type="project" value="UniProtKB-KW"/>
</dbReference>
<evidence type="ECO:0000313" key="2">
    <source>
        <dbReference type="EMBL" id="MFC3702602.1"/>
    </source>
</evidence>
<sequence length="131" mass="14644">MEIKSVKTNSQLAEKLFSLLKSEWPEFEGFKQEKLGVKIPDPIVSSINGELVGGLSFTSYQVPMSDSIAIWINAVFVIPKFRGMGIASKMIDKTQEVAEELYALTDVPELYSKLDWNIVLKNENGTTVKNT</sequence>
<evidence type="ECO:0000259" key="1">
    <source>
        <dbReference type="PROSITE" id="PS51186"/>
    </source>
</evidence>
<dbReference type="Gene3D" id="3.40.630.30">
    <property type="match status" value="1"/>
</dbReference>
<keyword evidence="3" id="KW-1185">Reference proteome</keyword>
<dbReference type="CDD" id="cd04301">
    <property type="entry name" value="NAT_SF"/>
    <property type="match status" value="1"/>
</dbReference>
<feature type="domain" description="N-acetyltransferase" evidence="1">
    <location>
        <begin position="1"/>
        <end position="131"/>
    </location>
</feature>